<dbReference type="Pfam" id="PF14905">
    <property type="entry name" value="OMP_b-brl_3"/>
    <property type="match status" value="1"/>
</dbReference>
<dbReference type="PANTHER" id="PTHR30069:SF29">
    <property type="entry name" value="HEMOGLOBIN AND HEMOGLOBIN-HAPTOGLOBIN-BINDING PROTEIN 1-RELATED"/>
    <property type="match status" value="1"/>
</dbReference>
<dbReference type="InterPro" id="IPR037066">
    <property type="entry name" value="Plug_dom_sf"/>
</dbReference>
<dbReference type="GO" id="GO:0009279">
    <property type="term" value="C:cell outer membrane"/>
    <property type="evidence" value="ECO:0007669"/>
    <property type="project" value="UniProtKB-SubCell"/>
</dbReference>
<gene>
    <name evidence="11" type="ORF">DXN05_16555</name>
</gene>
<evidence type="ECO:0000256" key="3">
    <source>
        <dbReference type="ARBA" id="ARBA00022452"/>
    </source>
</evidence>
<keyword evidence="6" id="KW-0472">Membrane</keyword>
<keyword evidence="5 8" id="KW-0732">Signal</keyword>
<evidence type="ECO:0000259" key="10">
    <source>
        <dbReference type="Pfam" id="PF14905"/>
    </source>
</evidence>
<comment type="caution">
    <text evidence="11">The sequence shown here is derived from an EMBL/GenBank/DDBJ whole genome shotgun (WGS) entry which is preliminary data.</text>
</comment>
<sequence length="792" mass="88547">MKTILTLLLITLGLAAHSQQLASRLTDSSTGKPVSFATIGLYKANDTSKAIVQSISKEDGSFTIKVKDTAQHVLVITHASYATYLYPIKGALPASIALAPATQSAGSVVVTGIRKQLVEKVDDKLVYNVESDVGIDGLMATDVLAKTPFVTVDADGNVQLKGQSNFKILLNGKESGLFAKDPKEALKSFPANAIKRIEVTTNPSAKYDAEGVGGVINIITKKKVAGYNGSLSVYQNTIGTHNGNGSMNVKWGKFGFTSYLGIGEGRNRPAQTHQETESLQPVAYAKRIIDGTSTQSWGWLYGTSELSYDIDSLNTMSAYLNGGYDHDYNGLQSDVRIISPDFKDTAHSKLNTNNAEKYPWNDIGMDYIHKFSGNAEKEWSVKLNRQFARDNVTGNSDQLADANRYILNDNQSHNAQYTFQTDFVLPLPKKTKLELGAKVILRNAAADYISLYRNSPQDKFTYDSSNTNRFHYSQDVWAAYFTYLFNIKKWQVKLGSRLEHTEVKGDFESQSVSLRQNYFNYIPSVYVSRKIGTQQDISFSYSKRLRRPYIWDLNPFTDNTDTLNITYGNPNLKPEVTHSLEVGYSVFKGSNSINIRLSENICNSQVIKYTTFNDETGVSSTTPDNVGENRFTALNLNVNVKLYKIWNLSGNTGIQYNSIRNRNNSAQHNSGISGNGWINNTVDITKNFSWLLNGGFWQPPIQLQGKNALNYGYNTGITLKTFKKQLLFTVRAGGFLQQYFVQKSTFKDENFVQTKEVRNRYSNIGFNIRWNFGKLTESTSRKRGVNNDDIKK</sequence>
<dbReference type="InterPro" id="IPR012910">
    <property type="entry name" value="Plug_dom"/>
</dbReference>
<accession>A0A3E1NGR7</accession>
<dbReference type="AlphaFoldDB" id="A0A3E1NGR7"/>
<dbReference type="EMBL" id="QTJU01000006">
    <property type="protein sequence ID" value="RFM27077.1"/>
    <property type="molecule type" value="Genomic_DNA"/>
</dbReference>
<dbReference type="InterPro" id="IPR041700">
    <property type="entry name" value="OMP_b-brl_3"/>
</dbReference>
<feature type="domain" description="Outer membrane protein beta-barrel" evidence="10">
    <location>
        <begin position="386"/>
        <end position="770"/>
    </location>
</feature>
<evidence type="ECO:0000256" key="7">
    <source>
        <dbReference type="ARBA" id="ARBA00023237"/>
    </source>
</evidence>
<keyword evidence="3" id="KW-1134">Transmembrane beta strand</keyword>
<reference evidence="11 12" key="1">
    <citation type="submission" date="2018-08" db="EMBL/GenBank/DDBJ databases">
        <title>Chitinophagaceae sp. K23C18032701, a novel bacterium isolated from forest soil.</title>
        <authorList>
            <person name="Wang C."/>
        </authorList>
    </citation>
    <scope>NUCLEOTIDE SEQUENCE [LARGE SCALE GENOMIC DNA]</scope>
    <source>
        <strain evidence="11 12">K23C18032701</strain>
    </source>
</reference>
<evidence type="ECO:0000256" key="6">
    <source>
        <dbReference type="ARBA" id="ARBA00023136"/>
    </source>
</evidence>
<evidence type="ECO:0000313" key="12">
    <source>
        <dbReference type="Proteomes" id="UP000261284"/>
    </source>
</evidence>
<feature type="signal peptide" evidence="8">
    <location>
        <begin position="1"/>
        <end position="22"/>
    </location>
</feature>
<dbReference type="GO" id="GO:0015344">
    <property type="term" value="F:siderophore uptake transmembrane transporter activity"/>
    <property type="evidence" value="ECO:0007669"/>
    <property type="project" value="TreeGrafter"/>
</dbReference>
<dbReference type="OrthoDB" id="905812at2"/>
<evidence type="ECO:0000256" key="1">
    <source>
        <dbReference type="ARBA" id="ARBA00004571"/>
    </source>
</evidence>
<dbReference type="Pfam" id="PF07715">
    <property type="entry name" value="Plug"/>
    <property type="match status" value="1"/>
</dbReference>
<evidence type="ECO:0000256" key="4">
    <source>
        <dbReference type="ARBA" id="ARBA00022692"/>
    </source>
</evidence>
<dbReference type="Gene3D" id="2.170.130.10">
    <property type="entry name" value="TonB-dependent receptor, plug domain"/>
    <property type="match status" value="1"/>
</dbReference>
<evidence type="ECO:0000256" key="8">
    <source>
        <dbReference type="SAM" id="SignalP"/>
    </source>
</evidence>
<dbReference type="InterPro" id="IPR039426">
    <property type="entry name" value="TonB-dep_rcpt-like"/>
</dbReference>
<dbReference type="InterPro" id="IPR036942">
    <property type="entry name" value="Beta-barrel_TonB_sf"/>
</dbReference>
<evidence type="ECO:0000256" key="5">
    <source>
        <dbReference type="ARBA" id="ARBA00022729"/>
    </source>
</evidence>
<keyword evidence="4" id="KW-0812">Transmembrane</keyword>
<dbReference type="SUPFAM" id="SSF56935">
    <property type="entry name" value="Porins"/>
    <property type="match status" value="1"/>
</dbReference>
<proteinExistence type="predicted"/>
<organism evidence="11 12">
    <name type="scientific">Deminuibacter soli</name>
    <dbReference type="NCBI Taxonomy" id="2291815"/>
    <lineage>
        <taxon>Bacteria</taxon>
        <taxon>Pseudomonadati</taxon>
        <taxon>Bacteroidota</taxon>
        <taxon>Chitinophagia</taxon>
        <taxon>Chitinophagales</taxon>
        <taxon>Chitinophagaceae</taxon>
        <taxon>Deminuibacter</taxon>
    </lineage>
</organism>
<keyword evidence="12" id="KW-1185">Reference proteome</keyword>
<name>A0A3E1NGR7_9BACT</name>
<comment type="subcellular location">
    <subcellularLocation>
        <location evidence="1">Cell outer membrane</location>
        <topology evidence="1">Multi-pass membrane protein</topology>
    </subcellularLocation>
</comment>
<dbReference type="GO" id="GO:0044718">
    <property type="term" value="P:siderophore transmembrane transport"/>
    <property type="evidence" value="ECO:0007669"/>
    <property type="project" value="TreeGrafter"/>
</dbReference>
<feature type="domain" description="TonB-dependent receptor plug" evidence="9">
    <location>
        <begin position="141"/>
        <end position="215"/>
    </location>
</feature>
<keyword evidence="11" id="KW-0675">Receptor</keyword>
<dbReference type="Proteomes" id="UP000261284">
    <property type="component" value="Unassembled WGS sequence"/>
</dbReference>
<dbReference type="PANTHER" id="PTHR30069">
    <property type="entry name" value="TONB-DEPENDENT OUTER MEMBRANE RECEPTOR"/>
    <property type="match status" value="1"/>
</dbReference>
<evidence type="ECO:0000313" key="11">
    <source>
        <dbReference type="EMBL" id="RFM27077.1"/>
    </source>
</evidence>
<dbReference type="RefSeq" id="WP_116848383.1">
    <property type="nucleotide sequence ID" value="NZ_QTJU01000006.1"/>
</dbReference>
<feature type="chain" id="PRO_5017792844" evidence="8">
    <location>
        <begin position="23"/>
        <end position="792"/>
    </location>
</feature>
<dbReference type="Gene3D" id="2.40.170.20">
    <property type="entry name" value="TonB-dependent receptor, beta-barrel domain"/>
    <property type="match status" value="1"/>
</dbReference>
<keyword evidence="7" id="KW-0998">Cell outer membrane</keyword>
<evidence type="ECO:0000256" key="2">
    <source>
        <dbReference type="ARBA" id="ARBA00022448"/>
    </source>
</evidence>
<evidence type="ECO:0000259" key="9">
    <source>
        <dbReference type="Pfam" id="PF07715"/>
    </source>
</evidence>
<protein>
    <submittedName>
        <fullName evidence="11">TonB-dependent receptor</fullName>
    </submittedName>
</protein>
<keyword evidence="2" id="KW-0813">Transport</keyword>